<gene>
    <name evidence="2" type="ORF">JF537_13285</name>
</gene>
<evidence type="ECO:0000313" key="3">
    <source>
        <dbReference type="Proteomes" id="UP000664578"/>
    </source>
</evidence>
<dbReference type="RefSeq" id="WP_119542950.1">
    <property type="nucleotide sequence ID" value="NZ_CM125968.1"/>
</dbReference>
<proteinExistence type="predicted"/>
<accession>A0A8I1SPM9</accession>
<feature type="transmembrane region" description="Helical" evidence="1">
    <location>
        <begin position="31"/>
        <end position="50"/>
    </location>
</feature>
<organism evidence="2 3">
    <name type="scientific">Priestia flexa</name>
    <dbReference type="NCBI Taxonomy" id="86664"/>
    <lineage>
        <taxon>Bacteria</taxon>
        <taxon>Bacillati</taxon>
        <taxon>Bacillota</taxon>
        <taxon>Bacilli</taxon>
        <taxon>Bacillales</taxon>
        <taxon>Bacillaceae</taxon>
        <taxon>Priestia</taxon>
    </lineage>
</organism>
<protein>
    <submittedName>
        <fullName evidence="2">Uncharacterized protein</fullName>
    </submittedName>
</protein>
<dbReference type="EMBL" id="JAEMWV010000006">
    <property type="protein sequence ID" value="MBN8252546.1"/>
    <property type="molecule type" value="Genomic_DNA"/>
</dbReference>
<name>A0A8I1SPM9_9BACI</name>
<dbReference type="AlphaFoldDB" id="A0A8I1SPM9"/>
<evidence type="ECO:0000313" key="2">
    <source>
        <dbReference type="EMBL" id="MBN8252546.1"/>
    </source>
</evidence>
<evidence type="ECO:0000256" key="1">
    <source>
        <dbReference type="SAM" id="Phobius"/>
    </source>
</evidence>
<sequence>MENLLLFLGVFSFLAYKAIRPLYQQKQIKEIVIYSIFSTIGVVMWIAVIFRITIPTPLYALEFWMQSIIDIFSSFY</sequence>
<comment type="caution">
    <text evidence="2">The sequence shown here is derived from an EMBL/GenBank/DDBJ whole genome shotgun (WGS) entry which is preliminary data.</text>
</comment>
<reference evidence="2" key="1">
    <citation type="submission" date="2020-12" db="EMBL/GenBank/DDBJ databases">
        <title>PHA producing bacteria isolated from mangrove.</title>
        <authorList>
            <person name="Zheng W."/>
            <person name="Yu S."/>
            <person name="Huang Y."/>
        </authorList>
    </citation>
    <scope>NUCLEOTIDE SEQUENCE</scope>
    <source>
        <strain evidence="2">GN22-4</strain>
    </source>
</reference>
<keyword evidence="1" id="KW-1133">Transmembrane helix</keyword>
<dbReference type="GeneID" id="93681674"/>
<keyword evidence="1" id="KW-0472">Membrane</keyword>
<dbReference type="Proteomes" id="UP000664578">
    <property type="component" value="Unassembled WGS sequence"/>
</dbReference>
<keyword evidence="1" id="KW-0812">Transmembrane</keyword>